<evidence type="ECO:0000256" key="6">
    <source>
        <dbReference type="ARBA" id="ARBA00023136"/>
    </source>
</evidence>
<gene>
    <name evidence="9" type="ORF">IGS67_08760</name>
</gene>
<keyword evidence="4 8" id="KW-0812">Transmembrane</keyword>
<dbReference type="Pfam" id="PF03601">
    <property type="entry name" value="Cons_hypoth698"/>
    <property type="match status" value="1"/>
</dbReference>
<feature type="transmembrane region" description="Helical" evidence="8">
    <location>
        <begin position="339"/>
        <end position="359"/>
    </location>
</feature>
<keyword evidence="3" id="KW-1003">Cell membrane</keyword>
<dbReference type="InterPro" id="IPR018383">
    <property type="entry name" value="UPF0324_pro"/>
</dbReference>
<dbReference type="PANTHER" id="PTHR30106">
    <property type="entry name" value="INNER MEMBRANE PROTEIN YEIH-RELATED"/>
    <property type="match status" value="1"/>
</dbReference>
<dbReference type="Proteomes" id="UP000642107">
    <property type="component" value="Unassembled WGS sequence"/>
</dbReference>
<evidence type="ECO:0000256" key="2">
    <source>
        <dbReference type="ARBA" id="ARBA00007977"/>
    </source>
</evidence>
<comment type="subcellular location">
    <subcellularLocation>
        <location evidence="1">Cell membrane</location>
        <topology evidence="1">Multi-pass membrane protein</topology>
    </subcellularLocation>
</comment>
<dbReference type="PANTHER" id="PTHR30106:SF2">
    <property type="entry name" value="UPF0324 INNER MEMBRANE PROTEIN YEIH"/>
    <property type="match status" value="1"/>
</dbReference>
<evidence type="ECO:0000256" key="3">
    <source>
        <dbReference type="ARBA" id="ARBA00022475"/>
    </source>
</evidence>
<evidence type="ECO:0000256" key="7">
    <source>
        <dbReference type="SAM" id="MobiDB-lite"/>
    </source>
</evidence>
<proteinExistence type="inferred from homology"/>
<dbReference type="RefSeq" id="WP_192279782.1">
    <property type="nucleotide sequence ID" value="NZ_JACZDF010000004.1"/>
</dbReference>
<evidence type="ECO:0000313" key="9">
    <source>
        <dbReference type="EMBL" id="MBD9699577.1"/>
    </source>
</evidence>
<feature type="transmembrane region" description="Helical" evidence="8">
    <location>
        <begin position="308"/>
        <end position="327"/>
    </location>
</feature>
<accession>A0ABR9DR11</accession>
<feature type="transmembrane region" description="Helical" evidence="8">
    <location>
        <begin position="278"/>
        <end position="302"/>
    </location>
</feature>
<feature type="region of interest" description="Disordered" evidence="7">
    <location>
        <begin position="1"/>
        <end position="21"/>
    </location>
</feature>
<keyword evidence="5 8" id="KW-1133">Transmembrane helix</keyword>
<name>A0ABR9DR11_9MICO</name>
<comment type="caution">
    <text evidence="9">The sequence shown here is derived from an EMBL/GenBank/DDBJ whole genome shotgun (WGS) entry which is preliminary data.</text>
</comment>
<evidence type="ECO:0000256" key="1">
    <source>
        <dbReference type="ARBA" id="ARBA00004651"/>
    </source>
</evidence>
<organism evidence="9 10">
    <name type="scientific">Flavimobilis rhizosphaerae</name>
    <dbReference type="NCBI Taxonomy" id="2775421"/>
    <lineage>
        <taxon>Bacteria</taxon>
        <taxon>Bacillati</taxon>
        <taxon>Actinomycetota</taxon>
        <taxon>Actinomycetes</taxon>
        <taxon>Micrococcales</taxon>
        <taxon>Jonesiaceae</taxon>
        <taxon>Flavimobilis</taxon>
    </lineage>
</organism>
<evidence type="ECO:0000256" key="4">
    <source>
        <dbReference type="ARBA" id="ARBA00022692"/>
    </source>
</evidence>
<keyword evidence="10" id="KW-1185">Reference proteome</keyword>
<feature type="transmembrane region" description="Helical" evidence="8">
    <location>
        <begin position="174"/>
        <end position="195"/>
    </location>
</feature>
<evidence type="ECO:0000256" key="8">
    <source>
        <dbReference type="SAM" id="Phobius"/>
    </source>
</evidence>
<evidence type="ECO:0000313" key="10">
    <source>
        <dbReference type="Proteomes" id="UP000642107"/>
    </source>
</evidence>
<feature type="transmembrane region" description="Helical" evidence="8">
    <location>
        <begin position="57"/>
        <end position="76"/>
    </location>
</feature>
<keyword evidence="6 8" id="KW-0472">Membrane</keyword>
<feature type="transmembrane region" description="Helical" evidence="8">
    <location>
        <begin position="111"/>
        <end position="130"/>
    </location>
</feature>
<feature type="compositionally biased region" description="Basic and acidic residues" evidence="7">
    <location>
        <begin position="10"/>
        <end position="19"/>
    </location>
</feature>
<comment type="similarity">
    <text evidence="2">Belongs to the UPF0324 family.</text>
</comment>
<feature type="transmembrane region" description="Helical" evidence="8">
    <location>
        <begin position="142"/>
        <end position="162"/>
    </location>
</feature>
<feature type="transmembrane region" description="Helical" evidence="8">
    <location>
        <begin position="30"/>
        <end position="51"/>
    </location>
</feature>
<protein>
    <submittedName>
        <fullName evidence="9">Sulfate exporter family transporter</fullName>
    </submittedName>
</protein>
<dbReference type="EMBL" id="JACZDF010000004">
    <property type="protein sequence ID" value="MBD9699577.1"/>
    <property type="molecule type" value="Genomic_DNA"/>
</dbReference>
<evidence type="ECO:0000256" key="5">
    <source>
        <dbReference type="ARBA" id="ARBA00022989"/>
    </source>
</evidence>
<reference evidence="9 10" key="1">
    <citation type="submission" date="2020-09" db="EMBL/GenBank/DDBJ databases">
        <title>Flavimobilis rhizosphaerae sp. nov., isolated from rhizosphere soil of Spartina alterniflora.</title>
        <authorList>
            <person name="Hanqin C."/>
        </authorList>
    </citation>
    <scope>NUCLEOTIDE SEQUENCE [LARGE SCALE GENOMIC DNA]</scope>
    <source>
        <strain evidence="9 10">GY 10621</strain>
    </source>
</reference>
<sequence>MSGTPTALSDRPRTRHLDQRLAPPQKARTLVPGVALSMVAALVAFGVSRFLPGVSPLIVAIVLGVLSANIVALPATVTPGLNLSSKKLLRAGIVLLGLQVSLADIRNLGAPLLLVVVAVIAGGLLGTVALGRLLRVRSHLTLLVACGFSICGAAAVAGAAGVTDPDDEAEEDTITAVALVVIFGTLMIPLVPALAHLLALDTAAAGMWAGGSIHEIAQVVAVGGVLGGAGLTTAVLVKLTRVLMLAPVMAALSLRERRRERTGGATDQVGGNRRRPPIVPLFVVGFLGMVLVRSVVAVPAGFLDAGQVLQTLLLAAAMFGLGCGVRVTSLVRVGFRPFALAGLSTVLVAVLALAGVLLVA</sequence>